<dbReference type="InterPro" id="IPR011050">
    <property type="entry name" value="Pectin_lyase_fold/virulence"/>
</dbReference>
<evidence type="ECO:0000256" key="4">
    <source>
        <dbReference type="SAM" id="Phobius"/>
    </source>
</evidence>
<dbReference type="InterPro" id="IPR052052">
    <property type="entry name" value="Polysaccharide_Lyase_9"/>
</dbReference>
<evidence type="ECO:0000313" key="6">
    <source>
        <dbReference type="EMBL" id="CUS97966.1"/>
    </source>
</evidence>
<evidence type="ECO:0000256" key="2">
    <source>
        <dbReference type="ARBA" id="ARBA00022525"/>
    </source>
</evidence>
<evidence type="ECO:0000256" key="1">
    <source>
        <dbReference type="ARBA" id="ARBA00004613"/>
    </source>
</evidence>
<dbReference type="SMART" id="SM00710">
    <property type="entry name" value="PbH1"/>
    <property type="match status" value="4"/>
</dbReference>
<dbReference type="RefSeq" id="WP_072149843.1">
    <property type="nucleotide sequence ID" value="NZ_CZVU01000009.1"/>
</dbReference>
<dbReference type="OrthoDB" id="9765222at2"/>
<keyword evidence="3" id="KW-0732">Signal</keyword>
<protein>
    <submittedName>
        <fullName evidence="6">Right handed beta helix region</fullName>
    </submittedName>
</protein>
<dbReference type="GO" id="GO:0005576">
    <property type="term" value="C:extracellular region"/>
    <property type="evidence" value="ECO:0007669"/>
    <property type="project" value="UniProtKB-SubCell"/>
</dbReference>
<evidence type="ECO:0000259" key="5">
    <source>
        <dbReference type="Pfam" id="PF13229"/>
    </source>
</evidence>
<dbReference type="InterPro" id="IPR039448">
    <property type="entry name" value="Beta_helix"/>
</dbReference>
<sequence>MRAQVISVKLSTFVAIFFMLGFSLVLYGCKSKNYISGVDEGSGPGANKETGGKIVLGHVFYVAPYGNNSNPGTREQPWATPGYGSRQLQPGDTLVILGGRYILSEYEADIITPRSGTPSAWITIKGEEGNRPILLGRDNLITAVNLSGVQYVCVENLEITHDSTVTGEATWFRDGVEILGNPSSHIILKDLYIHHIDEFGMNIQDVEDLQIINCRIEYCGFGALGGPLGNYGGWRNVKIQNCRLSYSGHYYQGGDGSNRPYDRPDGFGIEPSQGPVLIENTVAEHNEGDGLDSKAENTIIKRCIVANNSCDGIKLWGSGSKIENTLIYGRGDGKNLPTPWGAIVIDQVEKPDATFEIINVTVDDELGEGYVAYVQYSSTVPIRLLIRNTIFSSRGNDSPIYIGNNVTLTADHNLFYFPRSERVLEYRDQVYTRDNIGQLGEGNIYGDPLFIRTAWGSEGDYHLNDGSPAIDKGTENSAPLIDLDGNPRPQGQGFDIGAYEKVVSSTSVPWRSVKIK</sequence>
<comment type="subcellular location">
    <subcellularLocation>
        <location evidence="1">Secreted</location>
    </subcellularLocation>
</comment>
<dbReference type="PANTHER" id="PTHR40088">
    <property type="entry name" value="PECTATE LYASE (EUROFUNG)"/>
    <property type="match status" value="1"/>
</dbReference>
<feature type="domain" description="Right handed beta helix" evidence="5">
    <location>
        <begin position="149"/>
        <end position="324"/>
    </location>
</feature>
<keyword evidence="4" id="KW-1133">Transmembrane helix</keyword>
<proteinExistence type="predicted"/>
<keyword evidence="2" id="KW-0964">Secreted</keyword>
<name>A0A656D5I9_KRYT1</name>
<accession>A0A656D5I9</accession>
<gene>
    <name evidence="6" type="ORF">JGI24_00367</name>
</gene>
<dbReference type="AlphaFoldDB" id="A0A656D5I9"/>
<dbReference type="NCBIfam" id="NF041518">
    <property type="entry name" value="choice_anch_Q"/>
    <property type="match status" value="1"/>
</dbReference>
<evidence type="ECO:0000313" key="7">
    <source>
        <dbReference type="Proteomes" id="UP000243065"/>
    </source>
</evidence>
<organism evidence="6 7">
    <name type="scientific">Kryptobacter tengchongensis</name>
    <dbReference type="NCBI Taxonomy" id="1643429"/>
    <lineage>
        <taxon>Bacteria</taxon>
        <taxon>Pseudomonadati</taxon>
        <taxon>Candidatus Kryptoniota</taxon>
        <taxon>Candidatus Kryptobacter</taxon>
    </lineage>
</organism>
<dbReference type="Proteomes" id="UP000243065">
    <property type="component" value="Unassembled WGS sequence"/>
</dbReference>
<dbReference type="Pfam" id="PF13229">
    <property type="entry name" value="Beta_helix"/>
    <property type="match status" value="1"/>
</dbReference>
<dbReference type="InterPro" id="IPR012334">
    <property type="entry name" value="Pectin_lyas_fold"/>
</dbReference>
<evidence type="ECO:0000256" key="3">
    <source>
        <dbReference type="ARBA" id="ARBA00022729"/>
    </source>
</evidence>
<feature type="transmembrane region" description="Helical" evidence="4">
    <location>
        <begin position="6"/>
        <end position="27"/>
    </location>
</feature>
<dbReference type="Gene3D" id="2.160.20.10">
    <property type="entry name" value="Single-stranded right-handed beta-helix, Pectin lyase-like"/>
    <property type="match status" value="1"/>
</dbReference>
<reference evidence="6 7" key="1">
    <citation type="submission" date="2015-11" db="EMBL/GenBank/DDBJ databases">
        <authorList>
            <person name="Varghese N."/>
        </authorList>
    </citation>
    <scope>NUCLEOTIDE SEQUENCE [LARGE SCALE GENOMIC DNA]</scope>
    <source>
        <strain evidence="6 7">JGI-24</strain>
    </source>
</reference>
<dbReference type="InterPro" id="IPR059226">
    <property type="entry name" value="Choice_anch_Q_dom"/>
</dbReference>
<dbReference type="PROSITE" id="PS51257">
    <property type="entry name" value="PROKAR_LIPOPROTEIN"/>
    <property type="match status" value="1"/>
</dbReference>
<dbReference type="EMBL" id="CZVU01000009">
    <property type="protein sequence ID" value="CUS97966.1"/>
    <property type="molecule type" value="Genomic_DNA"/>
</dbReference>
<keyword evidence="7" id="KW-1185">Reference proteome</keyword>
<keyword evidence="4" id="KW-0472">Membrane</keyword>
<dbReference type="PANTHER" id="PTHR40088:SF2">
    <property type="entry name" value="SECRETED SUGAR HYDROLASE"/>
    <property type="match status" value="1"/>
</dbReference>
<dbReference type="GO" id="GO:0016837">
    <property type="term" value="F:carbon-oxygen lyase activity, acting on polysaccharides"/>
    <property type="evidence" value="ECO:0007669"/>
    <property type="project" value="TreeGrafter"/>
</dbReference>
<dbReference type="InterPro" id="IPR006626">
    <property type="entry name" value="PbH1"/>
</dbReference>
<dbReference type="SUPFAM" id="SSF51126">
    <property type="entry name" value="Pectin lyase-like"/>
    <property type="match status" value="1"/>
</dbReference>
<keyword evidence="4" id="KW-0812">Transmembrane</keyword>